<dbReference type="EMBL" id="BMAO01025801">
    <property type="protein sequence ID" value="GFR04970.1"/>
    <property type="molecule type" value="Genomic_DNA"/>
</dbReference>
<protein>
    <submittedName>
        <fullName evidence="1">Uncharacterized protein</fullName>
    </submittedName>
</protein>
<reference evidence="1" key="1">
    <citation type="submission" date="2020-07" db="EMBL/GenBank/DDBJ databases">
        <title>Multicomponent nature underlies the extraordinary mechanical properties of spider dragline silk.</title>
        <authorList>
            <person name="Kono N."/>
            <person name="Nakamura H."/>
            <person name="Mori M."/>
            <person name="Yoshida Y."/>
            <person name="Ohtoshi R."/>
            <person name="Malay A.D."/>
            <person name="Moran D.A.P."/>
            <person name="Tomita M."/>
            <person name="Numata K."/>
            <person name="Arakawa K."/>
        </authorList>
    </citation>
    <scope>NUCLEOTIDE SEQUENCE</scope>
</reference>
<comment type="caution">
    <text evidence="1">The sequence shown here is derived from an EMBL/GenBank/DDBJ whole genome shotgun (WGS) entry which is preliminary data.</text>
</comment>
<sequence>MFQHPKLTVHLPDFLTLLFDEKLPTILELPETKETFSFPLRFQLMHQEEHDWKLNHLASKRQTRGRIPEVWSVKRKRRSKPSINEFRRVLFLATSFRPQRRPVVDGINAFLKAQTQTTGLLITEELGPWNTQQKELLCFFGRSNPRNLRSQTTLNTWREIRY</sequence>
<accession>A0A8X6GME2</accession>
<evidence type="ECO:0000313" key="2">
    <source>
        <dbReference type="Proteomes" id="UP000887116"/>
    </source>
</evidence>
<gene>
    <name evidence="1" type="ORF">TNCT_107921</name>
</gene>
<organism evidence="1 2">
    <name type="scientific">Trichonephila clavata</name>
    <name type="common">Joro spider</name>
    <name type="synonym">Nephila clavata</name>
    <dbReference type="NCBI Taxonomy" id="2740835"/>
    <lineage>
        <taxon>Eukaryota</taxon>
        <taxon>Metazoa</taxon>
        <taxon>Ecdysozoa</taxon>
        <taxon>Arthropoda</taxon>
        <taxon>Chelicerata</taxon>
        <taxon>Arachnida</taxon>
        <taxon>Araneae</taxon>
        <taxon>Araneomorphae</taxon>
        <taxon>Entelegynae</taxon>
        <taxon>Araneoidea</taxon>
        <taxon>Nephilidae</taxon>
        <taxon>Trichonephila</taxon>
    </lineage>
</organism>
<dbReference type="AlphaFoldDB" id="A0A8X6GME2"/>
<name>A0A8X6GME2_TRICU</name>
<keyword evidence="2" id="KW-1185">Reference proteome</keyword>
<proteinExistence type="predicted"/>
<dbReference type="Proteomes" id="UP000887116">
    <property type="component" value="Unassembled WGS sequence"/>
</dbReference>
<evidence type="ECO:0000313" key="1">
    <source>
        <dbReference type="EMBL" id="GFR04970.1"/>
    </source>
</evidence>